<dbReference type="GO" id="GO:0000162">
    <property type="term" value="P:L-tryptophan biosynthetic process"/>
    <property type="evidence" value="ECO:0007669"/>
    <property type="project" value="UniProtKB-UniRule"/>
</dbReference>
<dbReference type="Proteomes" id="UP001304300">
    <property type="component" value="Chromosome"/>
</dbReference>
<dbReference type="InterPro" id="IPR036320">
    <property type="entry name" value="Glycosyl_Trfase_fam3_N_dom_sf"/>
</dbReference>
<evidence type="ECO:0000256" key="2">
    <source>
        <dbReference type="ARBA" id="ARBA00022679"/>
    </source>
</evidence>
<feature type="binding site" evidence="3">
    <location>
        <begin position="92"/>
        <end position="95"/>
    </location>
    <ligand>
        <name>5-phospho-alpha-D-ribose 1-diphosphate</name>
        <dbReference type="ChEBI" id="CHEBI:58017"/>
    </ligand>
</feature>
<dbReference type="PANTHER" id="PTHR43285">
    <property type="entry name" value="ANTHRANILATE PHOSPHORIBOSYLTRANSFERASE"/>
    <property type="match status" value="1"/>
</dbReference>
<dbReference type="KEGG" id="puo:RZN69_14450"/>
<evidence type="ECO:0000313" key="6">
    <source>
        <dbReference type="EMBL" id="WOO39822.1"/>
    </source>
</evidence>
<dbReference type="EC" id="2.4.2.18" evidence="3"/>
<organism evidence="6 7">
    <name type="scientific">Rubellicoccus peritrichatus</name>
    <dbReference type="NCBI Taxonomy" id="3080537"/>
    <lineage>
        <taxon>Bacteria</taxon>
        <taxon>Pseudomonadati</taxon>
        <taxon>Verrucomicrobiota</taxon>
        <taxon>Opitutia</taxon>
        <taxon>Puniceicoccales</taxon>
        <taxon>Cerasicoccaceae</taxon>
        <taxon>Rubellicoccus</taxon>
    </lineage>
</organism>
<feature type="binding site" evidence="3">
    <location>
        <position position="235"/>
    </location>
    <ligand>
        <name>Mg(2+)</name>
        <dbReference type="ChEBI" id="CHEBI:18420"/>
        <label>2</label>
    </ligand>
</feature>
<feature type="binding site" evidence="3">
    <location>
        <position position="82"/>
    </location>
    <ligand>
        <name>5-phospho-alpha-D-ribose 1-diphosphate</name>
        <dbReference type="ChEBI" id="CHEBI:58017"/>
    </ligand>
</feature>
<dbReference type="SUPFAM" id="SSF52418">
    <property type="entry name" value="Nucleoside phosphorylase/phosphoribosyltransferase catalytic domain"/>
    <property type="match status" value="1"/>
</dbReference>
<dbReference type="NCBIfam" id="TIGR01245">
    <property type="entry name" value="trpD"/>
    <property type="match status" value="1"/>
</dbReference>
<dbReference type="Pfam" id="PF00591">
    <property type="entry name" value="Glycos_transf_3"/>
    <property type="match status" value="1"/>
</dbReference>
<keyword evidence="1 3" id="KW-0328">Glycosyltransferase</keyword>
<gene>
    <name evidence="3 6" type="primary">trpD</name>
    <name evidence="6" type="ORF">RZN69_14450</name>
</gene>
<dbReference type="Pfam" id="PF02885">
    <property type="entry name" value="Glycos_trans_3N"/>
    <property type="match status" value="1"/>
</dbReference>
<evidence type="ECO:0000259" key="5">
    <source>
        <dbReference type="Pfam" id="PF02885"/>
    </source>
</evidence>
<dbReference type="InterPro" id="IPR035902">
    <property type="entry name" value="Nuc_phospho_transferase"/>
</dbReference>
<accession>A0AAQ3L703</accession>
<evidence type="ECO:0000256" key="3">
    <source>
        <dbReference type="HAMAP-Rule" id="MF_00211"/>
    </source>
</evidence>
<dbReference type="AlphaFoldDB" id="A0AAQ3L703"/>
<feature type="binding site" evidence="3">
    <location>
        <position position="90"/>
    </location>
    <ligand>
        <name>5-phospho-alpha-D-ribose 1-diphosphate</name>
        <dbReference type="ChEBI" id="CHEBI:58017"/>
    </ligand>
</feature>
<dbReference type="PANTHER" id="PTHR43285:SF2">
    <property type="entry name" value="ANTHRANILATE PHOSPHORIBOSYLTRANSFERASE"/>
    <property type="match status" value="1"/>
</dbReference>
<keyword evidence="3" id="KW-0057">Aromatic amino acid biosynthesis</keyword>
<keyword evidence="7" id="KW-1185">Reference proteome</keyword>
<evidence type="ECO:0000259" key="4">
    <source>
        <dbReference type="Pfam" id="PF00591"/>
    </source>
</evidence>
<dbReference type="GO" id="GO:0005829">
    <property type="term" value="C:cytosol"/>
    <property type="evidence" value="ECO:0007669"/>
    <property type="project" value="TreeGrafter"/>
</dbReference>
<dbReference type="InterPro" id="IPR017459">
    <property type="entry name" value="Glycosyl_Trfase_fam3_N_dom"/>
</dbReference>
<feature type="binding site" evidence="3">
    <location>
        <position position="82"/>
    </location>
    <ligand>
        <name>anthranilate</name>
        <dbReference type="ChEBI" id="CHEBI:16567"/>
        <label>1</label>
    </ligand>
</feature>
<evidence type="ECO:0000256" key="1">
    <source>
        <dbReference type="ARBA" id="ARBA00022676"/>
    </source>
</evidence>
<dbReference type="SUPFAM" id="SSF47648">
    <property type="entry name" value="Nucleoside phosphorylase/phosphoribosyltransferase N-terminal domain"/>
    <property type="match status" value="1"/>
</dbReference>
<dbReference type="GO" id="GO:0004048">
    <property type="term" value="F:anthranilate phosphoribosyltransferase activity"/>
    <property type="evidence" value="ECO:0007669"/>
    <property type="project" value="UniProtKB-UniRule"/>
</dbReference>
<proteinExistence type="inferred from homology"/>
<comment type="pathway">
    <text evidence="3">Amino-acid biosynthesis; L-tryptophan biosynthesis; L-tryptophan from chorismate: step 2/5.</text>
</comment>
<feature type="binding site" evidence="3">
    <location>
        <position position="234"/>
    </location>
    <ligand>
        <name>Mg(2+)</name>
        <dbReference type="ChEBI" id="CHEBI:18420"/>
        <label>2</label>
    </ligand>
</feature>
<comment type="cofactor">
    <cofactor evidence="3">
        <name>Mg(2+)</name>
        <dbReference type="ChEBI" id="CHEBI:18420"/>
    </cofactor>
    <text evidence="3">Binds 2 magnesium ions per monomer.</text>
</comment>
<keyword evidence="3" id="KW-0028">Amino-acid biosynthesis</keyword>
<reference evidence="6 7" key="1">
    <citation type="submission" date="2023-10" db="EMBL/GenBank/DDBJ databases">
        <title>Rubellicoccus peritrichatus gen. nov., sp. nov., isolated from an algae of coral reef tank.</title>
        <authorList>
            <person name="Luo J."/>
        </authorList>
    </citation>
    <scope>NUCLEOTIDE SEQUENCE [LARGE SCALE GENOMIC DNA]</scope>
    <source>
        <strain evidence="6 7">CR14</strain>
    </source>
</reference>
<feature type="binding site" evidence="3">
    <location>
        <position position="168"/>
    </location>
    <ligand>
        <name>anthranilate</name>
        <dbReference type="ChEBI" id="CHEBI:16567"/>
        <label>2</label>
    </ligand>
</feature>
<comment type="subunit">
    <text evidence="3">Homodimer.</text>
</comment>
<dbReference type="HAMAP" id="MF_00211">
    <property type="entry name" value="TrpD"/>
    <property type="match status" value="1"/>
</dbReference>
<comment type="catalytic activity">
    <reaction evidence="3">
        <text>N-(5-phospho-beta-D-ribosyl)anthranilate + diphosphate = 5-phospho-alpha-D-ribose 1-diphosphate + anthranilate</text>
        <dbReference type="Rhea" id="RHEA:11768"/>
        <dbReference type="ChEBI" id="CHEBI:16567"/>
        <dbReference type="ChEBI" id="CHEBI:18277"/>
        <dbReference type="ChEBI" id="CHEBI:33019"/>
        <dbReference type="ChEBI" id="CHEBI:58017"/>
        <dbReference type="EC" id="2.4.2.18"/>
    </reaction>
</comment>
<keyword evidence="2 3" id="KW-0808">Transferase</keyword>
<protein>
    <recommendedName>
        <fullName evidence="3">Anthranilate phosphoribosyltransferase</fullName>
        <ecNumber evidence="3">2.4.2.18</ecNumber>
    </recommendedName>
</protein>
<keyword evidence="3" id="KW-0479">Metal-binding</keyword>
<comment type="similarity">
    <text evidence="3">Belongs to the anthranilate phosphoribosyltransferase family.</text>
</comment>
<feature type="binding site" evidence="3">
    <location>
        <begin position="110"/>
        <end position="118"/>
    </location>
    <ligand>
        <name>5-phospho-alpha-D-ribose 1-diphosphate</name>
        <dbReference type="ChEBI" id="CHEBI:58017"/>
    </ligand>
</feature>
<keyword evidence="3" id="KW-0460">Magnesium</keyword>
<feature type="binding site" evidence="3">
    <location>
        <position position="122"/>
    </location>
    <ligand>
        <name>5-phospho-alpha-D-ribose 1-diphosphate</name>
        <dbReference type="ChEBI" id="CHEBI:58017"/>
    </ligand>
</feature>
<sequence length="346" mass="35974">MLLKDAIASVSEGNDLKRETAEAVARSLADASVPGEHKKAILLALAEKGEVADEVAAFASVFQDLATNPGLSGTEGAIDVVGTGGDRSGSFNISTTSAIILAASGVPVVKHGNRSVTSKCGSADFLEALGINLKAPQTLRQRSFDELNFVFLFAPAFHPAFKEVVPIRKELAAEGKRTIFNLLGPLINPGRPDHLLMGVFSASWVSPLAEALGSLKVKSGLVVNSAIGEGGVMDEFTCAGANRVCGVGTLNHLNGTISPVDAGLSPCAFDDLKGGDVAQNLKMLDALLDGSAPQGLIDTICLNVGAALWITDRADDLSAGVKQANEILQSGVVSKWLERVKAVYQK</sequence>
<dbReference type="RefSeq" id="WP_317831845.1">
    <property type="nucleotide sequence ID" value="NZ_CP136920.1"/>
</dbReference>
<keyword evidence="3" id="KW-0822">Tryptophan biosynthesis</keyword>
<dbReference type="GO" id="GO:0000287">
    <property type="term" value="F:magnesium ion binding"/>
    <property type="evidence" value="ECO:0007669"/>
    <property type="project" value="UniProtKB-UniRule"/>
</dbReference>
<dbReference type="Gene3D" id="1.20.970.10">
    <property type="entry name" value="Transferase, Pyrimidine Nucleoside Phosphorylase, Chain C"/>
    <property type="match status" value="1"/>
</dbReference>
<feature type="domain" description="Glycosyl transferase family 3 N-terminal" evidence="5">
    <location>
        <begin position="4"/>
        <end position="65"/>
    </location>
</feature>
<dbReference type="InterPro" id="IPR000312">
    <property type="entry name" value="Glycosyl_Trfase_fam3"/>
</dbReference>
<name>A0AAQ3L703_9BACT</name>
<feature type="binding site" evidence="3">
    <location>
        <position position="235"/>
    </location>
    <ligand>
        <name>Mg(2+)</name>
        <dbReference type="ChEBI" id="CHEBI:18420"/>
        <label>1</label>
    </ligand>
</feature>
<comment type="function">
    <text evidence="3">Catalyzes the transfer of the phosphoribosyl group of 5-phosphorylribose-1-pyrophosphate (PRPP) to anthranilate to yield N-(5'-phosphoribosyl)-anthranilate (PRA).</text>
</comment>
<feature type="binding site" evidence="3">
    <location>
        <position position="94"/>
    </location>
    <ligand>
        <name>Mg(2+)</name>
        <dbReference type="ChEBI" id="CHEBI:18420"/>
        <label>1</label>
    </ligand>
</feature>
<feature type="binding site" evidence="3">
    <location>
        <begin position="85"/>
        <end position="86"/>
    </location>
    <ligand>
        <name>5-phospho-alpha-D-ribose 1-diphosphate</name>
        <dbReference type="ChEBI" id="CHEBI:58017"/>
    </ligand>
</feature>
<evidence type="ECO:0000313" key="7">
    <source>
        <dbReference type="Proteomes" id="UP001304300"/>
    </source>
</evidence>
<dbReference type="InterPro" id="IPR005940">
    <property type="entry name" value="Anthranilate_Pribosyl_Tfrase"/>
</dbReference>
<feature type="binding site" evidence="3">
    <location>
        <position position="113"/>
    </location>
    <ligand>
        <name>anthranilate</name>
        <dbReference type="ChEBI" id="CHEBI:16567"/>
        <label>1</label>
    </ligand>
</feature>
<dbReference type="EMBL" id="CP136920">
    <property type="protein sequence ID" value="WOO39822.1"/>
    <property type="molecule type" value="Genomic_DNA"/>
</dbReference>
<feature type="domain" description="Glycosyl transferase family 3" evidence="4">
    <location>
        <begin position="76"/>
        <end position="331"/>
    </location>
</feature>
<dbReference type="Gene3D" id="3.40.1030.10">
    <property type="entry name" value="Nucleoside phosphorylase/phosphoribosyltransferase catalytic domain"/>
    <property type="match status" value="1"/>
</dbReference>
<comment type="caution">
    <text evidence="3">Lacks conserved residue(s) required for the propagation of feature annotation.</text>
</comment>